<feature type="domain" description="Histidine kinase/HSP90-like ATPase" evidence="5">
    <location>
        <begin position="295"/>
        <end position="378"/>
    </location>
</feature>
<dbReference type="PANTHER" id="PTHR24421">
    <property type="entry name" value="NITRATE/NITRITE SENSOR PROTEIN NARX-RELATED"/>
    <property type="match status" value="1"/>
</dbReference>
<dbReference type="InterPro" id="IPR011712">
    <property type="entry name" value="Sig_transdc_His_kin_sub3_dim/P"/>
</dbReference>
<evidence type="ECO:0000259" key="6">
    <source>
        <dbReference type="Pfam" id="PF07730"/>
    </source>
</evidence>
<reference evidence="7 8" key="1">
    <citation type="submission" date="2018-03" db="EMBL/GenBank/DDBJ databases">
        <title>Genomic Encyclopedia of Type Strains, Phase III (KMG-III): the genomes of soil and plant-associated and newly described type strains.</title>
        <authorList>
            <person name="Whitman W."/>
        </authorList>
    </citation>
    <scope>NUCLEOTIDE SEQUENCE [LARGE SCALE GENOMIC DNA]</scope>
    <source>
        <strain evidence="7 8">CGMCC 4.7125</strain>
    </source>
</reference>
<feature type="transmembrane region" description="Helical" evidence="4">
    <location>
        <begin position="44"/>
        <end position="64"/>
    </location>
</feature>
<dbReference type="GO" id="GO:0000155">
    <property type="term" value="F:phosphorelay sensor kinase activity"/>
    <property type="evidence" value="ECO:0007669"/>
    <property type="project" value="InterPro"/>
</dbReference>
<dbReference type="AlphaFoldDB" id="A0A2T0M455"/>
<dbReference type="Proteomes" id="UP000238362">
    <property type="component" value="Unassembled WGS sequence"/>
</dbReference>
<evidence type="ECO:0000313" key="7">
    <source>
        <dbReference type="EMBL" id="PRX51479.1"/>
    </source>
</evidence>
<dbReference type="GO" id="GO:0046983">
    <property type="term" value="F:protein dimerization activity"/>
    <property type="evidence" value="ECO:0007669"/>
    <property type="project" value="InterPro"/>
</dbReference>
<dbReference type="CDD" id="cd16917">
    <property type="entry name" value="HATPase_UhpB-NarQ-NarX-like"/>
    <property type="match status" value="1"/>
</dbReference>
<dbReference type="InterPro" id="IPR036890">
    <property type="entry name" value="HATPase_C_sf"/>
</dbReference>
<dbReference type="PANTHER" id="PTHR24421:SF59">
    <property type="entry name" value="OXYGEN SENSOR HISTIDINE KINASE NREB"/>
    <property type="match status" value="1"/>
</dbReference>
<dbReference type="Gene3D" id="1.20.5.1930">
    <property type="match status" value="1"/>
</dbReference>
<keyword evidence="2 7" id="KW-0418">Kinase</keyword>
<dbReference type="InterPro" id="IPR003594">
    <property type="entry name" value="HATPase_dom"/>
</dbReference>
<dbReference type="Pfam" id="PF02518">
    <property type="entry name" value="HATPase_c"/>
    <property type="match status" value="1"/>
</dbReference>
<dbReference type="OrthoDB" id="227596at2"/>
<dbReference type="InterPro" id="IPR050482">
    <property type="entry name" value="Sensor_HK_TwoCompSys"/>
</dbReference>
<feature type="transmembrane region" description="Helical" evidence="4">
    <location>
        <begin position="12"/>
        <end position="38"/>
    </location>
</feature>
<accession>A0A2T0M455</accession>
<keyword evidence="4" id="KW-1133">Transmembrane helix</keyword>
<gene>
    <name evidence="7" type="ORF">B0I33_101633</name>
</gene>
<proteinExistence type="predicted"/>
<keyword evidence="3" id="KW-0902">Two-component regulatory system</keyword>
<sequence length="385" mass="40896">MRWRLCGDARRRSALAGLGCALGAGVAMLLELTISTYAGPSAVAWWWTAYLLYLLVLLAIDGYLPRPPRIGDDALLTALVVLGITVFLLYPDQGWTAILLVVSAAATASRWRPRAVAGVIALQTLAVVTGVLAGGWPASDVIMSAVAYGTFQGFAALVVQSARREAEAHREVAVAHAELHTAAALLEATSRDAERLRISRDLHDVVGHKLTALALELEVASHLVTGDGREQVARARSVAKDLLTDVRATVGQLRESRFPLERMLRSLADEVPGLDVTVEVGAAARVEGEHAHVVLRCVQEVITNTLRHAAAGHLHVLVRADDDGIRVETRDDGRGASAITPGNGLTGMRERFEALGGTLELRSAPGAGFTTVGRLPVRTPSGQPA</sequence>
<keyword evidence="4" id="KW-0472">Membrane</keyword>
<evidence type="ECO:0000259" key="5">
    <source>
        <dbReference type="Pfam" id="PF02518"/>
    </source>
</evidence>
<dbReference type="Gene3D" id="3.30.565.10">
    <property type="entry name" value="Histidine kinase-like ATPase, C-terminal domain"/>
    <property type="match status" value="1"/>
</dbReference>
<protein>
    <submittedName>
        <fullName evidence="7">Signal transduction histidine kinase</fullName>
    </submittedName>
</protein>
<name>A0A2T0M455_9PSEU</name>
<feature type="domain" description="Signal transduction histidine kinase subgroup 3 dimerisation and phosphoacceptor" evidence="6">
    <location>
        <begin position="194"/>
        <end position="256"/>
    </location>
</feature>
<dbReference type="EMBL" id="PVNH01000001">
    <property type="protein sequence ID" value="PRX51479.1"/>
    <property type="molecule type" value="Genomic_DNA"/>
</dbReference>
<keyword evidence="4" id="KW-0812">Transmembrane</keyword>
<evidence type="ECO:0000256" key="4">
    <source>
        <dbReference type="SAM" id="Phobius"/>
    </source>
</evidence>
<dbReference type="GO" id="GO:0016020">
    <property type="term" value="C:membrane"/>
    <property type="evidence" value="ECO:0007669"/>
    <property type="project" value="InterPro"/>
</dbReference>
<evidence type="ECO:0000313" key="8">
    <source>
        <dbReference type="Proteomes" id="UP000238362"/>
    </source>
</evidence>
<organism evidence="7 8">
    <name type="scientific">Prauserella shujinwangii</name>
    <dbReference type="NCBI Taxonomy" id="1453103"/>
    <lineage>
        <taxon>Bacteria</taxon>
        <taxon>Bacillati</taxon>
        <taxon>Actinomycetota</taxon>
        <taxon>Actinomycetes</taxon>
        <taxon>Pseudonocardiales</taxon>
        <taxon>Pseudonocardiaceae</taxon>
        <taxon>Prauserella</taxon>
    </lineage>
</organism>
<evidence type="ECO:0000256" key="2">
    <source>
        <dbReference type="ARBA" id="ARBA00022777"/>
    </source>
</evidence>
<keyword evidence="1" id="KW-0808">Transferase</keyword>
<evidence type="ECO:0000256" key="3">
    <source>
        <dbReference type="ARBA" id="ARBA00023012"/>
    </source>
</evidence>
<dbReference type="SUPFAM" id="SSF55874">
    <property type="entry name" value="ATPase domain of HSP90 chaperone/DNA topoisomerase II/histidine kinase"/>
    <property type="match status" value="1"/>
</dbReference>
<dbReference type="Pfam" id="PF07730">
    <property type="entry name" value="HisKA_3"/>
    <property type="match status" value="1"/>
</dbReference>
<evidence type="ECO:0000256" key="1">
    <source>
        <dbReference type="ARBA" id="ARBA00022679"/>
    </source>
</evidence>
<comment type="caution">
    <text evidence="7">The sequence shown here is derived from an EMBL/GenBank/DDBJ whole genome shotgun (WGS) entry which is preliminary data.</text>
</comment>
<feature type="transmembrane region" description="Helical" evidence="4">
    <location>
        <begin position="116"/>
        <end position="135"/>
    </location>
</feature>
<keyword evidence="8" id="KW-1185">Reference proteome</keyword>
<dbReference type="RefSeq" id="WP_106176933.1">
    <property type="nucleotide sequence ID" value="NZ_PVNH01000001.1"/>
</dbReference>